<proteinExistence type="predicted"/>
<evidence type="ECO:0000313" key="3">
    <source>
        <dbReference type="Proteomes" id="UP000326924"/>
    </source>
</evidence>
<evidence type="ECO:0000313" key="2">
    <source>
        <dbReference type="EMBL" id="KAA8912321.1"/>
    </source>
</evidence>
<organism evidence="2 3">
    <name type="scientific">Sphaerosporella brunnea</name>
    <dbReference type="NCBI Taxonomy" id="1250544"/>
    <lineage>
        <taxon>Eukaryota</taxon>
        <taxon>Fungi</taxon>
        <taxon>Dikarya</taxon>
        <taxon>Ascomycota</taxon>
        <taxon>Pezizomycotina</taxon>
        <taxon>Pezizomycetes</taxon>
        <taxon>Pezizales</taxon>
        <taxon>Pyronemataceae</taxon>
        <taxon>Sphaerosporella</taxon>
    </lineage>
</organism>
<sequence length="403" mass="45123">MANSLTAVLSAGQGVVNLPCLEPPPLSTCPRMPPVCTSLLFRCSCVGPRVSLDGRTKTATHPQNPSAGKCLLLPWIPEIKRTFCWCTTDICSCSTRLGLDHLNLLLQRGRERGCSSCSSPPLFRFSLTPPPPPAMSTSRKRPHTLNLAPAHRRHPRYIRPPPRSPYPWVWSCHRCTSFYRFSAALNRCLACSHRFCRKCNSEYDYVGWDQWKTYWAPLPGPESTERDERSGDEDSPMWSGTKNNAEEDQWDVEWLAWSSSYPEPEEEGGESFATTRGGDGRLWFRQDDDHDSSGVLLGETSAPRPILVISTAYSPSEDDEESPVFSPDSGEGRMIFSPRMNVDTISRGSKLLPALDLAISQAGLETGQEMLLDDVPLLEREQGEYGLAESPVGRWQWWRSDGE</sequence>
<dbReference type="OrthoDB" id="5396104at2759"/>
<evidence type="ECO:0000256" key="1">
    <source>
        <dbReference type="SAM" id="MobiDB-lite"/>
    </source>
</evidence>
<reference evidence="2 3" key="1">
    <citation type="submission" date="2019-09" db="EMBL/GenBank/DDBJ databases">
        <title>Draft genome of the ectomycorrhizal ascomycete Sphaerosporella brunnea.</title>
        <authorList>
            <consortium name="DOE Joint Genome Institute"/>
            <person name="Benucci G.M."/>
            <person name="Marozzi G."/>
            <person name="Antonielli L."/>
            <person name="Sanchez S."/>
            <person name="Marco P."/>
            <person name="Wang X."/>
            <person name="Falini L.B."/>
            <person name="Barry K."/>
            <person name="Haridas S."/>
            <person name="Lipzen A."/>
            <person name="Labutti K."/>
            <person name="Grigoriev I.V."/>
            <person name="Murat C."/>
            <person name="Martin F."/>
            <person name="Albertini E."/>
            <person name="Donnini D."/>
            <person name="Bonito G."/>
        </authorList>
    </citation>
    <scope>NUCLEOTIDE SEQUENCE [LARGE SCALE GENOMIC DNA]</scope>
    <source>
        <strain evidence="2 3">Sb_GMNB300</strain>
    </source>
</reference>
<name>A0A5J5F616_9PEZI</name>
<feature type="region of interest" description="Disordered" evidence="1">
    <location>
        <begin position="261"/>
        <end position="285"/>
    </location>
</feature>
<dbReference type="Proteomes" id="UP000326924">
    <property type="component" value="Unassembled WGS sequence"/>
</dbReference>
<feature type="region of interest" description="Disordered" evidence="1">
    <location>
        <begin position="312"/>
        <end position="332"/>
    </location>
</feature>
<feature type="region of interest" description="Disordered" evidence="1">
    <location>
        <begin position="219"/>
        <end position="243"/>
    </location>
</feature>
<protein>
    <submittedName>
        <fullName evidence="2">Uncharacterized protein</fullName>
    </submittedName>
</protein>
<gene>
    <name evidence="2" type="ORF">FN846DRAFT_324488</name>
</gene>
<comment type="caution">
    <text evidence="2">The sequence shown here is derived from an EMBL/GenBank/DDBJ whole genome shotgun (WGS) entry which is preliminary data.</text>
</comment>
<dbReference type="EMBL" id="VXIS01000025">
    <property type="protein sequence ID" value="KAA8912321.1"/>
    <property type="molecule type" value="Genomic_DNA"/>
</dbReference>
<dbReference type="InParanoid" id="A0A5J5F616"/>
<dbReference type="AlphaFoldDB" id="A0A5J5F616"/>
<keyword evidence="3" id="KW-1185">Reference proteome</keyword>
<accession>A0A5J5F616</accession>